<dbReference type="Proteomes" id="UP001163823">
    <property type="component" value="Chromosome 3"/>
</dbReference>
<evidence type="ECO:0000313" key="2">
    <source>
        <dbReference type="EMBL" id="KAJ7975695.1"/>
    </source>
</evidence>
<reference evidence="2" key="1">
    <citation type="journal article" date="2023" name="Science">
        <title>Elucidation of the pathway for biosynthesis of saponin adjuvants from the soapbark tree.</title>
        <authorList>
            <person name="Reed J."/>
            <person name="Orme A."/>
            <person name="El-Demerdash A."/>
            <person name="Owen C."/>
            <person name="Martin L.B.B."/>
            <person name="Misra R.C."/>
            <person name="Kikuchi S."/>
            <person name="Rejzek M."/>
            <person name="Martin A.C."/>
            <person name="Harkess A."/>
            <person name="Leebens-Mack J."/>
            <person name="Louveau T."/>
            <person name="Stephenson M.J."/>
            <person name="Osbourn A."/>
        </authorList>
    </citation>
    <scope>NUCLEOTIDE SEQUENCE</scope>
    <source>
        <strain evidence="2">S10</strain>
    </source>
</reference>
<gene>
    <name evidence="2" type="ORF">O6P43_005580</name>
</gene>
<keyword evidence="2" id="KW-0695">RNA-directed DNA polymerase</keyword>
<evidence type="ECO:0000256" key="1">
    <source>
        <dbReference type="SAM" id="MobiDB-lite"/>
    </source>
</evidence>
<protein>
    <submittedName>
        <fullName evidence="2">Reverse transcriptase</fullName>
    </submittedName>
</protein>
<evidence type="ECO:0000313" key="3">
    <source>
        <dbReference type="Proteomes" id="UP001163823"/>
    </source>
</evidence>
<proteinExistence type="predicted"/>
<organism evidence="2 3">
    <name type="scientific">Quillaja saponaria</name>
    <name type="common">Soap bark tree</name>
    <dbReference type="NCBI Taxonomy" id="32244"/>
    <lineage>
        <taxon>Eukaryota</taxon>
        <taxon>Viridiplantae</taxon>
        <taxon>Streptophyta</taxon>
        <taxon>Embryophyta</taxon>
        <taxon>Tracheophyta</taxon>
        <taxon>Spermatophyta</taxon>
        <taxon>Magnoliopsida</taxon>
        <taxon>eudicotyledons</taxon>
        <taxon>Gunneridae</taxon>
        <taxon>Pentapetalae</taxon>
        <taxon>rosids</taxon>
        <taxon>fabids</taxon>
        <taxon>Fabales</taxon>
        <taxon>Quillajaceae</taxon>
        <taxon>Quillaja</taxon>
    </lineage>
</organism>
<keyword evidence="2" id="KW-0808">Transferase</keyword>
<dbReference type="KEGG" id="qsa:O6P43_005580"/>
<name>A0AAD7Q6B4_QUISA</name>
<keyword evidence="3" id="KW-1185">Reference proteome</keyword>
<keyword evidence="2" id="KW-0548">Nucleotidyltransferase</keyword>
<comment type="caution">
    <text evidence="2">The sequence shown here is derived from an EMBL/GenBank/DDBJ whole genome shotgun (WGS) entry which is preliminary data.</text>
</comment>
<dbReference type="EMBL" id="JARAOO010000003">
    <property type="protein sequence ID" value="KAJ7975695.1"/>
    <property type="molecule type" value="Genomic_DNA"/>
</dbReference>
<accession>A0AAD7Q6B4</accession>
<feature type="compositionally biased region" description="Basic and acidic residues" evidence="1">
    <location>
        <begin position="1"/>
        <end position="21"/>
    </location>
</feature>
<sequence length="140" mass="16084">MEDRRGKRGESERSSEKEDQLQRSNKKVKMGMGEEGGMCSEYPCLEEGPVRKVSYRDSILGGESAGDGMDCESQGSDDEDWDIDCDDNAEEEGLRDSEDYPVIRLTKEEKFRLRTPWRKSMVIILLGKHIGYNFLCKKLY</sequence>
<feature type="region of interest" description="Disordered" evidence="1">
    <location>
        <begin position="56"/>
        <end position="94"/>
    </location>
</feature>
<feature type="region of interest" description="Disordered" evidence="1">
    <location>
        <begin position="1"/>
        <end position="41"/>
    </location>
</feature>
<dbReference type="AlphaFoldDB" id="A0AAD7Q6B4"/>
<feature type="compositionally biased region" description="Acidic residues" evidence="1">
    <location>
        <begin position="75"/>
        <end position="91"/>
    </location>
</feature>
<dbReference type="GO" id="GO:0003964">
    <property type="term" value="F:RNA-directed DNA polymerase activity"/>
    <property type="evidence" value="ECO:0007669"/>
    <property type="project" value="UniProtKB-KW"/>
</dbReference>